<protein>
    <submittedName>
        <fullName evidence="3">Uncharacterized protein</fullName>
    </submittedName>
</protein>
<dbReference type="OrthoDB" id="5150738at2759"/>
<gene>
    <name evidence="3" type="ORF">G7Z17_g11937</name>
</gene>
<evidence type="ECO:0000256" key="2">
    <source>
        <dbReference type="SAM" id="SignalP"/>
    </source>
</evidence>
<feature type="compositionally biased region" description="Polar residues" evidence="1">
    <location>
        <begin position="124"/>
        <end position="136"/>
    </location>
</feature>
<accession>A0A9P5GZV5</accession>
<dbReference type="Proteomes" id="UP000722485">
    <property type="component" value="Unassembled WGS sequence"/>
</dbReference>
<dbReference type="EMBL" id="JAANBB010000490">
    <property type="protein sequence ID" value="KAF7541548.1"/>
    <property type="molecule type" value="Genomic_DNA"/>
</dbReference>
<evidence type="ECO:0000313" key="3">
    <source>
        <dbReference type="EMBL" id="KAF7541548.1"/>
    </source>
</evidence>
<reference evidence="3" key="1">
    <citation type="submission" date="2020-03" db="EMBL/GenBank/DDBJ databases">
        <title>Draft Genome Sequence of Cylindrodendrum hubeiense.</title>
        <authorList>
            <person name="Buettner E."/>
            <person name="Kellner H."/>
        </authorList>
    </citation>
    <scope>NUCLEOTIDE SEQUENCE</scope>
    <source>
        <strain evidence="3">IHI 201604</strain>
    </source>
</reference>
<proteinExistence type="predicted"/>
<dbReference type="AlphaFoldDB" id="A0A9P5GZV5"/>
<evidence type="ECO:0000256" key="1">
    <source>
        <dbReference type="SAM" id="MobiDB-lite"/>
    </source>
</evidence>
<feature type="compositionally biased region" description="Acidic residues" evidence="1">
    <location>
        <begin position="143"/>
        <end position="163"/>
    </location>
</feature>
<feature type="region of interest" description="Disordered" evidence="1">
    <location>
        <begin position="251"/>
        <end position="292"/>
    </location>
</feature>
<feature type="compositionally biased region" description="Basic and acidic residues" evidence="1">
    <location>
        <begin position="256"/>
        <end position="292"/>
    </location>
</feature>
<feature type="signal peptide" evidence="2">
    <location>
        <begin position="1"/>
        <end position="20"/>
    </location>
</feature>
<keyword evidence="2" id="KW-0732">Signal</keyword>
<feature type="region of interest" description="Disordered" evidence="1">
    <location>
        <begin position="124"/>
        <end position="224"/>
    </location>
</feature>
<name>A0A9P5GZV5_9HYPO</name>
<comment type="caution">
    <text evidence="3">The sequence shown here is derived from an EMBL/GenBank/DDBJ whole genome shotgun (WGS) entry which is preliminary data.</text>
</comment>
<organism evidence="3 4">
    <name type="scientific">Cylindrodendrum hubeiense</name>
    <dbReference type="NCBI Taxonomy" id="595255"/>
    <lineage>
        <taxon>Eukaryota</taxon>
        <taxon>Fungi</taxon>
        <taxon>Dikarya</taxon>
        <taxon>Ascomycota</taxon>
        <taxon>Pezizomycotina</taxon>
        <taxon>Sordariomycetes</taxon>
        <taxon>Hypocreomycetidae</taxon>
        <taxon>Hypocreales</taxon>
        <taxon>Nectriaceae</taxon>
        <taxon>Cylindrodendrum</taxon>
    </lineage>
</organism>
<sequence>MKPLCLIFIFCAYATSVVDAAPRPRGEEPVNIKARAKFPGRKLHEAVWAPVLKKYGFDKVGEVIDPKFDLKTRSNCNSTQVEDTSGNCKDCGINKTPNADGTACVWTISGCPENQILAEDKTCQSCSGNEEPNSTGIKCVDPTAEDDDGGELEIEPPENEEEKDERQGNCPDGKILDPSIGGQDSSTEDPKCIADDDEKCPSGQIAASRKKGSTFDDDTYEPECGKDSDPDFECSDLKTFDYKYISPGGGLSVQHSCRDTQETEEKKKEKYNERVEEAKGVNERQKEREEQKKRTRGGWCWVSLAMAGAWTEMVDDVSSLSEDEVDGMLALYPDDMPIPSGNGTPPNYVVEYDLFNLAETEMDTSAFWGAIVQVIPRLFKGASGGAPKIVKELGTGARKAPSKSAISAAKNSKTIQKILKDDRYLDCLSTAADTAIGVATSNLTLDVPDARFSIDWGRTAVESTPAPEGKAQGGFSRMTLTYSTKEDLKGYDYAMRYTYDDSYWHRDRLPYEVCQKVADGLDNEITSLEGREDGKLRGDDNDAISSYWCTYNIDCEGRP</sequence>
<keyword evidence="4" id="KW-1185">Reference proteome</keyword>
<evidence type="ECO:0000313" key="4">
    <source>
        <dbReference type="Proteomes" id="UP000722485"/>
    </source>
</evidence>
<feature type="chain" id="PRO_5040210144" evidence="2">
    <location>
        <begin position="21"/>
        <end position="559"/>
    </location>
</feature>